<proteinExistence type="predicted"/>
<accession>A0A139SXI4</accession>
<dbReference type="Gene3D" id="3.10.450.530">
    <property type="entry name" value="Ribonuclease toxin, BrnT, of type II toxin-antitoxin system"/>
    <property type="match status" value="1"/>
</dbReference>
<evidence type="ECO:0008006" key="3">
    <source>
        <dbReference type="Google" id="ProtNLM"/>
    </source>
</evidence>
<organism evidence="1 2">
    <name type="scientific">Ventosimonas gracilis</name>
    <dbReference type="NCBI Taxonomy" id="1680762"/>
    <lineage>
        <taxon>Bacteria</taxon>
        <taxon>Pseudomonadati</taxon>
        <taxon>Pseudomonadota</taxon>
        <taxon>Gammaproteobacteria</taxon>
        <taxon>Pseudomonadales</taxon>
        <taxon>Ventosimonadaceae</taxon>
        <taxon>Ventosimonas</taxon>
    </lineage>
</organism>
<dbReference type="RefSeq" id="WP_068387515.1">
    <property type="nucleotide sequence ID" value="NZ_LSZO01000044.1"/>
</dbReference>
<keyword evidence="2" id="KW-1185">Reference proteome</keyword>
<dbReference type="InterPro" id="IPR038573">
    <property type="entry name" value="BrnT_sf"/>
</dbReference>
<name>A0A139SXI4_9GAMM</name>
<protein>
    <recommendedName>
        <fullName evidence="3">BrnT family toxin</fullName>
    </recommendedName>
</protein>
<sequence length="88" mass="10545">MLIEFDPAKDAINRDKHKLSLMLASDFEWDTAQIEEDRSEYYDEQRFKATGYIGQRLYVLIFCMRGDTPRAISLRRAEKYEERRYAKA</sequence>
<comment type="caution">
    <text evidence="1">The sequence shown here is derived from an EMBL/GenBank/DDBJ whole genome shotgun (WGS) entry which is preliminary data.</text>
</comment>
<dbReference type="OrthoDB" id="9802417at2"/>
<evidence type="ECO:0000313" key="2">
    <source>
        <dbReference type="Proteomes" id="UP000072660"/>
    </source>
</evidence>
<dbReference type="EMBL" id="LSZO01000044">
    <property type="protein sequence ID" value="KXU39111.1"/>
    <property type="molecule type" value="Genomic_DNA"/>
</dbReference>
<reference evidence="1 2" key="1">
    <citation type="submission" date="2016-02" db="EMBL/GenBank/DDBJ databases">
        <authorList>
            <person name="Wen L."/>
            <person name="He K."/>
            <person name="Yang H."/>
        </authorList>
    </citation>
    <scope>NUCLEOTIDE SEQUENCE [LARGE SCALE GENOMIC DNA]</scope>
    <source>
        <strain evidence="1 2">CV58</strain>
    </source>
</reference>
<dbReference type="Proteomes" id="UP000072660">
    <property type="component" value="Unassembled WGS sequence"/>
</dbReference>
<dbReference type="Pfam" id="PF04365">
    <property type="entry name" value="BrnT_toxin"/>
    <property type="match status" value="1"/>
</dbReference>
<gene>
    <name evidence="1" type="ORF">AXE65_10395</name>
</gene>
<dbReference type="AlphaFoldDB" id="A0A139SXI4"/>
<dbReference type="InterPro" id="IPR007460">
    <property type="entry name" value="BrnT_toxin"/>
</dbReference>
<evidence type="ECO:0000313" key="1">
    <source>
        <dbReference type="EMBL" id="KXU39111.1"/>
    </source>
</evidence>